<keyword evidence="4" id="KW-0325">Glycoprotein</keyword>
<keyword evidence="5" id="KW-0808">Transferase</keyword>
<dbReference type="PANTHER" id="PTHR31468:SF4">
    <property type="entry name" value="1,3-BETA-GLUCANOSYLTRANSFERASE GAS3-RELATED"/>
    <property type="match status" value="1"/>
</dbReference>
<dbReference type="FunCoup" id="A0A084QIJ6">
    <property type="interactions" value="60"/>
</dbReference>
<dbReference type="InParanoid" id="A0A084QIJ6"/>
<name>A0A084QIJ6_STAC4</name>
<dbReference type="EMBL" id="KL660721">
    <property type="protein sequence ID" value="KFA63781.1"/>
    <property type="molecule type" value="Genomic_DNA"/>
</dbReference>
<evidence type="ECO:0000256" key="3">
    <source>
        <dbReference type="ARBA" id="ARBA00022729"/>
    </source>
</evidence>
<keyword evidence="3" id="KW-0732">Signal</keyword>
<dbReference type="HOGENOM" id="CLU_021855_1_2_1"/>
<evidence type="ECO:0000313" key="7">
    <source>
        <dbReference type="EMBL" id="KFA63781.1"/>
    </source>
</evidence>
<dbReference type="OrthoDB" id="421038at2759"/>
<dbReference type="Proteomes" id="UP000028524">
    <property type="component" value="Unassembled WGS sequence"/>
</dbReference>
<dbReference type="OMA" id="HDKCMTI"/>
<sequence length="571" mass="62716">MPREGVVTVGSVLHEMEEAVKTDDGTSDFQGPPSTIISASSHPKWLPVTSFRASIRGSTPVAPTVPYSTFCAKKQVRTAVVGSKVQFSTALVALAATAVHAVPSLEIRGNDFVNPETGNKFHIVGMAYQPGGTSEYNPEENGRDVLSDVETCKRDAALMQIMGINAIRVYNLSPDLNHDECASVFNAAGMYMMIDVNSPLVGESLTSFEPWTSYYAAYLNRTFAIVEAFSNYPNTLLYFSGNEVINDLPSAEFAPRYIRAVTRDIKNYIRNNIDRQIPVGYSAADVREVLWDTWNYMQCSIEGEDNDESRAELFALNSYSWCGPEADFESSTFEELVEGLESTSVPVFFSEYGCNRPQPRYWNEVQSIYGNDMTGVFSGGVVYEWTEEANNYGVVEIEGDVLTVMGDYNRLRAQFAEIDWENVHSVSGSREAPRAPVCRPNLIEENGFDNNFTLPVVPPGAQQLINNGIRNAPSGRLVDIDDWTVTLEVRDSDGNRMTGLEVVPLPNDEFNWAGKNVAETGTADSDSGDDEEEDPAETESPDNGDDNEGAATMTKPVILAAALPLLALIFA</sequence>
<protein>
    <recommendedName>
        <fullName evidence="5">1,3-beta-glucanosyltransferase</fullName>
        <ecNumber evidence="5">2.4.1.-</ecNumber>
    </recommendedName>
</protein>
<dbReference type="GO" id="GO:0005886">
    <property type="term" value="C:plasma membrane"/>
    <property type="evidence" value="ECO:0007669"/>
    <property type="project" value="UniProtKB-SubCell"/>
</dbReference>
<comment type="function">
    <text evidence="5">Splits internally a 1,3-beta-glucan molecule and transfers the newly generated reducing end (the donor) to the non-reducing end of another 1,3-beta-glucan molecule (the acceptor) forming a 1,3-beta linkage, resulting in the elongation of 1,3-beta-glucan chains in the cell wall.</text>
</comment>
<dbReference type="InterPro" id="IPR004886">
    <property type="entry name" value="Glucanosyltransferase"/>
</dbReference>
<evidence type="ECO:0000256" key="2">
    <source>
        <dbReference type="ARBA" id="ARBA00007528"/>
    </source>
</evidence>
<evidence type="ECO:0000256" key="5">
    <source>
        <dbReference type="RuleBase" id="RU361209"/>
    </source>
</evidence>
<comment type="similarity">
    <text evidence="2 5">Belongs to the glycosyl hydrolase 72 family.</text>
</comment>
<dbReference type="GO" id="GO:0042124">
    <property type="term" value="F:1,3-beta-glucanosyltransferase activity"/>
    <property type="evidence" value="ECO:0007669"/>
    <property type="project" value="TreeGrafter"/>
</dbReference>
<proteinExistence type="inferred from homology"/>
<feature type="region of interest" description="Disordered" evidence="6">
    <location>
        <begin position="518"/>
        <end position="551"/>
    </location>
</feature>
<gene>
    <name evidence="7" type="ORF">S40285_01948</name>
</gene>
<dbReference type="AlphaFoldDB" id="A0A084QIJ6"/>
<keyword evidence="8" id="KW-1185">Reference proteome</keyword>
<dbReference type="SUPFAM" id="SSF51445">
    <property type="entry name" value="(Trans)glycosidases"/>
    <property type="match status" value="1"/>
</dbReference>
<evidence type="ECO:0000256" key="1">
    <source>
        <dbReference type="ARBA" id="ARBA00004609"/>
    </source>
</evidence>
<reference evidence="7 8" key="1">
    <citation type="journal article" date="2014" name="BMC Genomics">
        <title>Comparative genome sequencing reveals chemotype-specific gene clusters in the toxigenic black mold Stachybotrys.</title>
        <authorList>
            <person name="Semeiks J."/>
            <person name="Borek D."/>
            <person name="Otwinowski Z."/>
            <person name="Grishin N.V."/>
        </authorList>
    </citation>
    <scope>NUCLEOTIDE SEQUENCE [LARGE SCALE GENOMIC DNA]</scope>
    <source>
        <strain evidence="7 8">IBT 40285</strain>
    </source>
</reference>
<organism evidence="7 8">
    <name type="scientific">Stachybotrys chlorohalonatus (strain IBT 40285)</name>
    <dbReference type="NCBI Taxonomy" id="1283841"/>
    <lineage>
        <taxon>Eukaryota</taxon>
        <taxon>Fungi</taxon>
        <taxon>Dikarya</taxon>
        <taxon>Ascomycota</taxon>
        <taxon>Pezizomycotina</taxon>
        <taxon>Sordariomycetes</taxon>
        <taxon>Hypocreomycetidae</taxon>
        <taxon>Hypocreales</taxon>
        <taxon>Stachybotryaceae</taxon>
        <taxon>Stachybotrys</taxon>
    </lineage>
</organism>
<feature type="compositionally biased region" description="Acidic residues" evidence="6">
    <location>
        <begin position="526"/>
        <end position="548"/>
    </location>
</feature>
<dbReference type="GO" id="GO:0071970">
    <property type="term" value="P:fungal-type cell wall (1-&gt;3)-beta-D-glucan biosynthetic process"/>
    <property type="evidence" value="ECO:0007669"/>
    <property type="project" value="TreeGrafter"/>
</dbReference>
<dbReference type="Gene3D" id="3.20.20.80">
    <property type="entry name" value="Glycosidases"/>
    <property type="match status" value="1"/>
</dbReference>
<keyword evidence="5" id="KW-0336">GPI-anchor</keyword>
<dbReference type="Pfam" id="PF03198">
    <property type="entry name" value="Glyco_hydro_72"/>
    <property type="match status" value="1"/>
</dbReference>
<evidence type="ECO:0000313" key="8">
    <source>
        <dbReference type="Proteomes" id="UP000028524"/>
    </source>
</evidence>
<accession>A0A084QIJ6</accession>
<dbReference type="GO" id="GO:0098552">
    <property type="term" value="C:side of membrane"/>
    <property type="evidence" value="ECO:0007669"/>
    <property type="project" value="UniProtKB-KW"/>
</dbReference>
<dbReference type="GO" id="GO:0031505">
    <property type="term" value="P:fungal-type cell wall organization"/>
    <property type="evidence" value="ECO:0007669"/>
    <property type="project" value="TreeGrafter"/>
</dbReference>
<comment type="subcellular location">
    <subcellularLocation>
        <location evidence="1 5">Cell membrane</location>
        <topology evidence="1 5">Lipid-anchor</topology>
        <topology evidence="1 5">GPI-anchor</topology>
    </subcellularLocation>
</comment>
<dbReference type="EC" id="2.4.1.-" evidence="5"/>
<evidence type="ECO:0000256" key="4">
    <source>
        <dbReference type="ARBA" id="ARBA00023180"/>
    </source>
</evidence>
<dbReference type="PANTHER" id="PTHR31468">
    <property type="entry name" value="1,3-BETA-GLUCANOSYLTRANSFERASE GAS1"/>
    <property type="match status" value="1"/>
</dbReference>
<keyword evidence="5" id="KW-0472">Membrane</keyword>
<evidence type="ECO:0000256" key="6">
    <source>
        <dbReference type="SAM" id="MobiDB-lite"/>
    </source>
</evidence>
<keyword evidence="5" id="KW-0449">Lipoprotein</keyword>
<dbReference type="InterPro" id="IPR017853">
    <property type="entry name" value="GH"/>
</dbReference>